<feature type="compositionally biased region" description="Polar residues" evidence="1">
    <location>
        <begin position="621"/>
        <end position="644"/>
    </location>
</feature>
<name>A0AAD5XJ96_9FUNG</name>
<comment type="caution">
    <text evidence="2">The sequence shown here is derived from an EMBL/GenBank/DDBJ whole genome shotgun (WGS) entry which is preliminary data.</text>
</comment>
<feature type="compositionally biased region" description="Polar residues" evidence="1">
    <location>
        <begin position="533"/>
        <end position="593"/>
    </location>
</feature>
<feature type="compositionally biased region" description="Basic and acidic residues" evidence="1">
    <location>
        <begin position="608"/>
        <end position="620"/>
    </location>
</feature>
<reference evidence="2" key="1">
    <citation type="submission" date="2020-05" db="EMBL/GenBank/DDBJ databases">
        <title>Phylogenomic resolution of chytrid fungi.</title>
        <authorList>
            <person name="Stajich J.E."/>
            <person name="Amses K."/>
            <person name="Simmons R."/>
            <person name="Seto K."/>
            <person name="Myers J."/>
            <person name="Bonds A."/>
            <person name="Quandt C.A."/>
            <person name="Barry K."/>
            <person name="Liu P."/>
            <person name="Grigoriev I."/>
            <person name="Longcore J.E."/>
            <person name="James T.Y."/>
        </authorList>
    </citation>
    <scope>NUCLEOTIDE SEQUENCE</scope>
    <source>
        <strain evidence="2">JEL0513</strain>
    </source>
</reference>
<dbReference type="Proteomes" id="UP001211907">
    <property type="component" value="Unassembled WGS sequence"/>
</dbReference>
<gene>
    <name evidence="2" type="ORF">HK100_005520</name>
</gene>
<evidence type="ECO:0000256" key="1">
    <source>
        <dbReference type="SAM" id="MobiDB-lite"/>
    </source>
</evidence>
<keyword evidence="3" id="KW-1185">Reference proteome</keyword>
<dbReference type="EMBL" id="JADGJH010000258">
    <property type="protein sequence ID" value="KAJ3132228.1"/>
    <property type="molecule type" value="Genomic_DNA"/>
</dbReference>
<protein>
    <submittedName>
        <fullName evidence="2">Uncharacterized protein</fullName>
    </submittedName>
</protein>
<evidence type="ECO:0000313" key="3">
    <source>
        <dbReference type="Proteomes" id="UP001211907"/>
    </source>
</evidence>
<feature type="region of interest" description="Disordered" evidence="1">
    <location>
        <begin position="533"/>
        <end position="644"/>
    </location>
</feature>
<organism evidence="2 3">
    <name type="scientific">Physocladia obscura</name>
    <dbReference type="NCBI Taxonomy" id="109957"/>
    <lineage>
        <taxon>Eukaryota</taxon>
        <taxon>Fungi</taxon>
        <taxon>Fungi incertae sedis</taxon>
        <taxon>Chytridiomycota</taxon>
        <taxon>Chytridiomycota incertae sedis</taxon>
        <taxon>Chytridiomycetes</taxon>
        <taxon>Chytridiales</taxon>
        <taxon>Chytriomycetaceae</taxon>
        <taxon>Physocladia</taxon>
    </lineage>
</organism>
<proteinExistence type="predicted"/>
<evidence type="ECO:0000313" key="2">
    <source>
        <dbReference type="EMBL" id="KAJ3132228.1"/>
    </source>
</evidence>
<accession>A0AAD5XJ96</accession>
<sequence>MKKIVFQKIQTTPKNSSQQIYDEYSSDFNLMASEARMVVLTELGIEIISPVYTAIIPPLTKANITNPQDTPIHLMGRHKALSQSFPRTIRAATWKNTLAASTETACIDAKRKCDGMIKKDFLLAKEWTLKYQKGLDRIKRDQPLIRRSGLSFRGRGRLEEKAKLGLVNGIGINTPENTKYATTAPGEVIFEAGTCYTESSDGISNCRRAKKSSIVTPIFSPIEFRSPLLADAPTSNADQLHLISLDSVANNEFVEKKTNAINFVSEEADAWATAAILPLQMITHDVKQLESPIGSQENITNNSNKSEIGSDEWLVNERQKLNSDWGRGSTSLTSKAGSIDLVSDASKTEYYSKNVTIGNNFAKEIDTSGFSRAEPILKQFENTPSAMKAAQKLKQQQEDLLKQQGLVQKQHEQQQTRQQQQEQKMTEELEIKKIKVFDTFRQQILTSMEIEFLTSQATDTVPSSNVALLLGIDGIGEPNWGEVSTPHPISNISSSYGSHDKQVTIDFTIKDSNSESASESIFKKIKKIQSESNSSLTSKQSLATSNRISNSDSKEQVLTSVNDQSIQTNESSKDNLVQKQWESSDKNSSTANRESVENKASRISLSVHDQEPKPYSESDSTRSSTAQEVSNSIPQIQSAGSTSFKQSVTSLSKKSDQILEVKNSIFNSTSVSNFIDGSPSTITKASDKKHTQLMKSNTSLKSLTSGFKGIASKMMIHSHHNIGIATETNDLTHCAEKIENKSQEHIREENIQEIKRKLISSQSSKNSLKNDYLVNDTFEVKGINASEYQQLTFSNASFKSNEIVTSVAYTEINDNIPNFKVISVPNKADYNQELIADSITSENQHTSVHELEKIEFSTKTMLQSQIMPSLLKNEDTPAVKEESKNFAVVNYLSTKPNQKQSKKATEESAEMLDSNISKIGTEKSGLPSIHKVENQTALAESKQFGIPEQSIPFEQHASQTELSFSDEKNFVSLELRESVKPQILSSSIKQASLKLAAIGVITIEQKNIESDIDTQKDFVCKTSEQSNPPPAPAKTKPAKSKYMNAMDAMQKESKENNQTSEVVVDSQNGKGAENVLTIAEKEKRRMAGAASKAAPSTPVKKIEQDEKFIARMPTAEEMSGYVLIIKAEVNATNFEVIINACVLRDKGKSGSKFKSINILFEKGLEAGKFWANNLMTIIYGSVAPEKSVLRKVLCIVDKFDKDPAKIIDKYMKPVWSCIGKEFEIKHVQFSELSVNNAITEVEWHNVTNVVILNNDFTGKMLQILVKNGYADEPCELIHLFFTFKLVQTSNEIISGTSIGRRSGRCCIVNFEM</sequence>